<keyword evidence="2" id="KW-1185">Reference proteome</keyword>
<proteinExistence type="predicted"/>
<name>A0A4S4K598_9AGAM</name>
<dbReference type="Proteomes" id="UP000308199">
    <property type="component" value="Unassembled WGS sequence"/>
</dbReference>
<dbReference type="OrthoDB" id="3253832at2759"/>
<dbReference type="PANTHER" id="PTHR35408">
    <property type="entry name" value="CHROMOSOME 15, WHOLE GENOME SHOTGUN SEQUENCE"/>
    <property type="match status" value="1"/>
</dbReference>
<dbReference type="AlphaFoldDB" id="A0A4S4K598"/>
<dbReference type="EMBL" id="SGPK01001718">
    <property type="protein sequence ID" value="THG92530.1"/>
    <property type="molecule type" value="Genomic_DNA"/>
</dbReference>
<evidence type="ECO:0000313" key="1">
    <source>
        <dbReference type="EMBL" id="THG92530.1"/>
    </source>
</evidence>
<evidence type="ECO:0008006" key="3">
    <source>
        <dbReference type="Google" id="ProtNLM"/>
    </source>
</evidence>
<accession>A0A4S4K598</accession>
<protein>
    <recommendedName>
        <fullName evidence="3">Glycosyltransferase 2-like domain-containing protein</fullName>
    </recommendedName>
</protein>
<sequence length="95" mass="10755">MFIQFFCIQIIQNCSFVVGPVAQYHENSKYYSALKPLPNKQVDNNLPHITIQMPVYKESLETVLAPSIESIKRAMQTYARQGGTSTVFVNDDGLQ</sequence>
<reference evidence="1 2" key="1">
    <citation type="submission" date="2019-02" db="EMBL/GenBank/DDBJ databases">
        <title>Genome sequencing of the rare red list fungi Phellinidium pouzarii.</title>
        <authorList>
            <person name="Buettner E."/>
            <person name="Kellner H."/>
        </authorList>
    </citation>
    <scope>NUCLEOTIDE SEQUENCE [LARGE SCALE GENOMIC DNA]</scope>
    <source>
        <strain evidence="1 2">DSM 108285</strain>
    </source>
</reference>
<gene>
    <name evidence="1" type="ORF">EW145_g8685</name>
</gene>
<evidence type="ECO:0000313" key="2">
    <source>
        <dbReference type="Proteomes" id="UP000308199"/>
    </source>
</evidence>
<organism evidence="1 2">
    <name type="scientific">Phellinidium pouzarii</name>
    <dbReference type="NCBI Taxonomy" id="167371"/>
    <lineage>
        <taxon>Eukaryota</taxon>
        <taxon>Fungi</taxon>
        <taxon>Dikarya</taxon>
        <taxon>Basidiomycota</taxon>
        <taxon>Agaricomycotina</taxon>
        <taxon>Agaricomycetes</taxon>
        <taxon>Hymenochaetales</taxon>
        <taxon>Hymenochaetaceae</taxon>
        <taxon>Phellinidium</taxon>
    </lineage>
</organism>
<dbReference type="PANTHER" id="PTHR35408:SF3">
    <property type="entry name" value="GLYCOSYLTRANSFERASE 2-LIKE DOMAIN-CONTAINING PROTEIN"/>
    <property type="match status" value="1"/>
</dbReference>
<feature type="non-terminal residue" evidence="1">
    <location>
        <position position="95"/>
    </location>
</feature>
<comment type="caution">
    <text evidence="1">The sequence shown here is derived from an EMBL/GenBank/DDBJ whole genome shotgun (WGS) entry which is preliminary data.</text>
</comment>